<dbReference type="EMBL" id="CADCWG010000149">
    <property type="protein sequence ID" value="CAA9557019.1"/>
    <property type="molecule type" value="Genomic_DNA"/>
</dbReference>
<gene>
    <name evidence="2" type="ORF">AVDCRST_MAG49-2182</name>
</gene>
<accession>A0A6J4UPN5</accession>
<feature type="region of interest" description="Disordered" evidence="1">
    <location>
        <begin position="20"/>
        <end position="43"/>
    </location>
</feature>
<evidence type="ECO:0000313" key="2">
    <source>
        <dbReference type="EMBL" id="CAA9557019.1"/>
    </source>
</evidence>
<proteinExistence type="predicted"/>
<organism evidence="2">
    <name type="scientific">uncultured Thermomicrobiales bacterium</name>
    <dbReference type="NCBI Taxonomy" id="1645740"/>
    <lineage>
        <taxon>Bacteria</taxon>
        <taxon>Pseudomonadati</taxon>
        <taxon>Thermomicrobiota</taxon>
        <taxon>Thermomicrobia</taxon>
        <taxon>Thermomicrobiales</taxon>
        <taxon>environmental samples</taxon>
    </lineage>
</organism>
<protein>
    <submittedName>
        <fullName evidence="2">Uncharacterized protein</fullName>
    </submittedName>
</protein>
<name>A0A6J4UPN5_9BACT</name>
<evidence type="ECO:0000256" key="1">
    <source>
        <dbReference type="SAM" id="MobiDB-lite"/>
    </source>
</evidence>
<sequence>MSRCSFVAVSHQLSGFGFVVPSRRSGRSRTRPPPAARIPVAQR</sequence>
<dbReference type="AlphaFoldDB" id="A0A6J4UPN5"/>
<reference evidence="2" key="1">
    <citation type="submission" date="2020-02" db="EMBL/GenBank/DDBJ databases">
        <authorList>
            <person name="Meier V. D."/>
        </authorList>
    </citation>
    <scope>NUCLEOTIDE SEQUENCE</scope>
    <source>
        <strain evidence="2">AVDCRST_MAG49</strain>
    </source>
</reference>